<dbReference type="PROSITE" id="PS50262">
    <property type="entry name" value="G_PROTEIN_RECEP_F1_2"/>
    <property type="match status" value="1"/>
</dbReference>
<dbReference type="AlphaFoldDB" id="A0A8B8CFU7"/>
<keyword evidence="4 11" id="KW-0297">G-protein coupled receptor</keyword>
<dbReference type="InterPro" id="IPR005395">
    <property type="entry name" value="NPFF_rcpt"/>
</dbReference>
<dbReference type="PANTHER" id="PTHR24235">
    <property type="entry name" value="NEUROPEPTIDE Y RECEPTOR"/>
    <property type="match status" value="1"/>
</dbReference>
<dbReference type="InterPro" id="IPR000276">
    <property type="entry name" value="GPCR_Rhodpsn"/>
</dbReference>
<keyword evidence="9 11" id="KW-0807">Transducer</keyword>
<dbReference type="KEGG" id="cvn:111119109"/>
<evidence type="ECO:0000313" key="15">
    <source>
        <dbReference type="RefSeq" id="XP_022314668.1"/>
    </source>
</evidence>
<evidence type="ECO:0000256" key="2">
    <source>
        <dbReference type="ARBA" id="ARBA00022692"/>
    </source>
</evidence>
<accession>A0A8B8CFU7</accession>
<dbReference type="GO" id="GO:0042923">
    <property type="term" value="F:neuropeptide binding"/>
    <property type="evidence" value="ECO:0007669"/>
    <property type="project" value="TreeGrafter"/>
</dbReference>
<dbReference type="PANTHER" id="PTHR24235:SF29">
    <property type="entry name" value="GH23382P"/>
    <property type="match status" value="1"/>
</dbReference>
<proteinExistence type="inferred from homology"/>
<feature type="domain" description="G-protein coupled receptors family 1 profile" evidence="13">
    <location>
        <begin position="54"/>
        <end position="314"/>
    </location>
</feature>
<dbReference type="Pfam" id="PF00001">
    <property type="entry name" value="7tm_1"/>
    <property type="match status" value="1"/>
</dbReference>
<dbReference type="GO" id="GO:0005886">
    <property type="term" value="C:plasma membrane"/>
    <property type="evidence" value="ECO:0007669"/>
    <property type="project" value="TreeGrafter"/>
</dbReference>
<evidence type="ECO:0000256" key="3">
    <source>
        <dbReference type="ARBA" id="ARBA00022989"/>
    </source>
</evidence>
<dbReference type="PROSITE" id="PS00237">
    <property type="entry name" value="G_PROTEIN_RECEP_F1_1"/>
    <property type="match status" value="1"/>
</dbReference>
<evidence type="ECO:0000259" key="13">
    <source>
        <dbReference type="PROSITE" id="PS50262"/>
    </source>
</evidence>
<evidence type="ECO:0000313" key="16">
    <source>
        <dbReference type="RefSeq" id="XP_022314669.1"/>
    </source>
</evidence>
<evidence type="ECO:0000256" key="8">
    <source>
        <dbReference type="ARBA" id="ARBA00023180"/>
    </source>
</evidence>
<dbReference type="RefSeq" id="XP_022314669.1">
    <property type="nucleotide sequence ID" value="XM_022458961.1"/>
</dbReference>
<keyword evidence="7 11" id="KW-0675">Receptor</keyword>
<gene>
    <name evidence="15 16" type="primary">LOC111119109</name>
</gene>
<feature type="transmembrane region" description="Helical" evidence="12">
    <location>
        <begin position="35"/>
        <end position="63"/>
    </location>
</feature>
<keyword evidence="6" id="KW-1015">Disulfide bond</keyword>
<feature type="transmembrane region" description="Helical" evidence="12">
    <location>
        <begin position="113"/>
        <end position="132"/>
    </location>
</feature>
<keyword evidence="8" id="KW-0325">Glycoprotein</keyword>
<dbReference type="RefSeq" id="XP_022314668.1">
    <property type="nucleotide sequence ID" value="XM_022458960.1"/>
</dbReference>
<evidence type="ECO:0000256" key="6">
    <source>
        <dbReference type="ARBA" id="ARBA00023157"/>
    </source>
</evidence>
<dbReference type="SMART" id="SM01381">
    <property type="entry name" value="7TM_GPCR_Srsx"/>
    <property type="match status" value="1"/>
</dbReference>
<protein>
    <submittedName>
        <fullName evidence="15 16">RYamide receptor-like</fullName>
    </submittedName>
</protein>
<keyword evidence="5 12" id="KW-0472">Membrane</keyword>
<feature type="transmembrane region" description="Helical" evidence="12">
    <location>
        <begin position="293"/>
        <end position="316"/>
    </location>
</feature>
<evidence type="ECO:0000256" key="11">
    <source>
        <dbReference type="RuleBase" id="RU000688"/>
    </source>
</evidence>
<dbReference type="GO" id="GO:0043005">
    <property type="term" value="C:neuron projection"/>
    <property type="evidence" value="ECO:0007669"/>
    <property type="project" value="TreeGrafter"/>
</dbReference>
<feature type="transmembrane region" description="Helical" evidence="12">
    <location>
        <begin position="153"/>
        <end position="173"/>
    </location>
</feature>
<comment type="similarity">
    <text evidence="11">Belongs to the G-protein coupled receptor 1 family.</text>
</comment>
<dbReference type="Proteomes" id="UP000694844">
    <property type="component" value="Chromosome 2"/>
</dbReference>
<evidence type="ECO:0000256" key="1">
    <source>
        <dbReference type="ARBA" id="ARBA00004141"/>
    </source>
</evidence>
<keyword evidence="3 12" id="KW-1133">Transmembrane helix</keyword>
<dbReference type="SUPFAM" id="SSF81321">
    <property type="entry name" value="Family A G protein-coupled receptor-like"/>
    <property type="match status" value="1"/>
</dbReference>
<dbReference type="PRINTS" id="PR01570">
    <property type="entry name" value="NPFFRECEPTOR"/>
</dbReference>
<sequence>MEYSNSSLPNSTILGNVSDEYGDDFVYEPLKVPGYVQAIIITAYSVTILLSVGGNGTVCYIVFRARRMRTVMNFFIVSLALSDIFMAVFCIPFTFVANLILNEWPFGATMCPVVTFLQSVTVFLSSLTLVAISIDRYVAIIYPFRAKMTKMQAFVVISVIWLFSFVISIPTAMTARTHTYLNVSTAPEFCEEILWQDKTLEYVYGVSILLLQYFIPLIIFMCAYGRIIIAMWIEKTPGEAVSSRDQRMSESKKKIIRMMIVVVVIYATCWLPLNIINVAGDIDPTIYDTKGMNYIWMTCHWLAMSNCMYNPFIYCWMNAKFRNGFRTVLSHMTCGYVRMADEVEMSHFRRHDTVNTSVGGSLSRYYKQTSISMTSKDGSSVRDKVKNNGNVYSPVPSII</sequence>
<dbReference type="PRINTS" id="PR00237">
    <property type="entry name" value="GPCRRHODOPSN"/>
</dbReference>
<dbReference type="GO" id="GO:0008188">
    <property type="term" value="F:neuropeptide receptor activity"/>
    <property type="evidence" value="ECO:0007669"/>
    <property type="project" value="InterPro"/>
</dbReference>
<dbReference type="CDD" id="cd15392">
    <property type="entry name" value="7tmA_PR4-like"/>
    <property type="match status" value="1"/>
</dbReference>
<dbReference type="Gene3D" id="1.20.1070.10">
    <property type="entry name" value="Rhodopsin 7-helix transmembrane proteins"/>
    <property type="match status" value="1"/>
</dbReference>
<feature type="transmembrane region" description="Helical" evidence="12">
    <location>
        <begin position="255"/>
        <end position="273"/>
    </location>
</feature>
<organism evidence="14 15">
    <name type="scientific">Crassostrea virginica</name>
    <name type="common">Eastern oyster</name>
    <dbReference type="NCBI Taxonomy" id="6565"/>
    <lineage>
        <taxon>Eukaryota</taxon>
        <taxon>Metazoa</taxon>
        <taxon>Spiralia</taxon>
        <taxon>Lophotrochozoa</taxon>
        <taxon>Mollusca</taxon>
        <taxon>Bivalvia</taxon>
        <taxon>Autobranchia</taxon>
        <taxon>Pteriomorphia</taxon>
        <taxon>Ostreida</taxon>
        <taxon>Ostreoidea</taxon>
        <taxon>Ostreidae</taxon>
        <taxon>Crassostrea</taxon>
    </lineage>
</organism>
<name>A0A8B8CFU7_CRAVI</name>
<feature type="transmembrane region" description="Helical" evidence="12">
    <location>
        <begin position="75"/>
        <end position="101"/>
    </location>
</feature>
<keyword evidence="14" id="KW-1185">Reference proteome</keyword>
<dbReference type="InterPro" id="IPR017452">
    <property type="entry name" value="GPCR_Rhodpsn_7TM"/>
</dbReference>
<comment type="subcellular location">
    <subcellularLocation>
        <location evidence="1">Membrane</location>
        <topology evidence="1">Multi-pass membrane protein</topology>
    </subcellularLocation>
</comment>
<dbReference type="FunFam" id="1.20.1070.10:FF:000291">
    <property type="entry name" value="Predicted protein"/>
    <property type="match status" value="1"/>
</dbReference>
<evidence type="ECO:0000256" key="4">
    <source>
        <dbReference type="ARBA" id="ARBA00023040"/>
    </source>
</evidence>
<evidence type="ECO:0000256" key="9">
    <source>
        <dbReference type="ARBA" id="ARBA00023224"/>
    </source>
</evidence>
<dbReference type="GeneID" id="111119109"/>
<evidence type="ECO:0000256" key="5">
    <source>
        <dbReference type="ARBA" id="ARBA00023136"/>
    </source>
</evidence>
<reference evidence="15 16" key="1">
    <citation type="submission" date="2025-04" db="UniProtKB">
        <authorList>
            <consortium name="RefSeq"/>
        </authorList>
    </citation>
    <scope>IDENTIFICATION</scope>
    <source>
        <tissue evidence="15 16">Whole sample</tissue>
    </source>
</reference>
<comment type="function">
    <text evidence="10">Receptor for NPAF (A-18-F-amide) and NPFF (F-8-F-amide) neuropeptides, also known as morphine-modulating peptides. Can also be activated by a variety of naturally occurring or synthetic FMRF-amide like ligands. This receptor mediates its action by association with G proteins that activate a phosphatidylinositol-calcium second messenger system.</text>
</comment>
<dbReference type="OrthoDB" id="10053194at2759"/>
<evidence type="ECO:0000256" key="12">
    <source>
        <dbReference type="SAM" id="Phobius"/>
    </source>
</evidence>
<evidence type="ECO:0000256" key="10">
    <source>
        <dbReference type="ARBA" id="ARBA00025478"/>
    </source>
</evidence>
<evidence type="ECO:0000256" key="7">
    <source>
        <dbReference type="ARBA" id="ARBA00023170"/>
    </source>
</evidence>
<keyword evidence="2 11" id="KW-0812">Transmembrane</keyword>
<evidence type="ECO:0000313" key="14">
    <source>
        <dbReference type="Proteomes" id="UP000694844"/>
    </source>
</evidence>
<feature type="transmembrane region" description="Helical" evidence="12">
    <location>
        <begin position="213"/>
        <end position="234"/>
    </location>
</feature>